<dbReference type="EMBL" id="MN739906">
    <property type="protein sequence ID" value="QHT76904.1"/>
    <property type="molecule type" value="Genomic_DNA"/>
</dbReference>
<reference evidence="2" key="1">
    <citation type="journal article" date="2020" name="Nature">
        <title>Giant virus diversity and host interactions through global metagenomics.</title>
        <authorList>
            <person name="Schulz F."/>
            <person name="Roux S."/>
            <person name="Paez-Espino D."/>
            <person name="Jungbluth S."/>
            <person name="Walsh D.A."/>
            <person name="Denef V.J."/>
            <person name="McMahon K.D."/>
            <person name="Konstantinidis K.T."/>
            <person name="Eloe-Fadrosh E.A."/>
            <person name="Kyrpides N.C."/>
            <person name="Woyke T."/>
        </authorList>
    </citation>
    <scope>NUCLEOTIDE SEQUENCE</scope>
    <source>
        <strain evidence="2">GVMAG-M-3300023179-82</strain>
    </source>
</reference>
<accession>A0A6C0H8V2</accession>
<proteinExistence type="predicted"/>
<keyword evidence="1" id="KW-1133">Transmembrane helix</keyword>
<dbReference type="AlphaFoldDB" id="A0A6C0H8V2"/>
<feature type="transmembrane region" description="Helical" evidence="1">
    <location>
        <begin position="6"/>
        <end position="25"/>
    </location>
</feature>
<organism evidence="2">
    <name type="scientific">viral metagenome</name>
    <dbReference type="NCBI Taxonomy" id="1070528"/>
    <lineage>
        <taxon>unclassified sequences</taxon>
        <taxon>metagenomes</taxon>
        <taxon>organismal metagenomes</taxon>
    </lineage>
</organism>
<evidence type="ECO:0000256" key="1">
    <source>
        <dbReference type="SAM" id="Phobius"/>
    </source>
</evidence>
<sequence length="91" mass="10092">MNIFIILGLIIFLIAFLAGICWGIYRLVKYTSTTPTNSPNTTTTSDCTKICNNNECIYKCKDKDSTGKTIETTTKCNTVCDNNKCNQTCST</sequence>
<keyword evidence="1" id="KW-0472">Membrane</keyword>
<evidence type="ECO:0000313" key="2">
    <source>
        <dbReference type="EMBL" id="QHT76904.1"/>
    </source>
</evidence>
<name>A0A6C0H8V2_9ZZZZ</name>
<keyword evidence="1" id="KW-0812">Transmembrane</keyword>
<protein>
    <submittedName>
        <fullName evidence="2">Uncharacterized protein</fullName>
    </submittedName>
</protein>